<evidence type="ECO:0000256" key="3">
    <source>
        <dbReference type="ARBA" id="ARBA00022833"/>
    </source>
</evidence>
<evidence type="ECO:0000313" key="7">
    <source>
        <dbReference type="EMBL" id="KAH0575636.1"/>
    </source>
</evidence>
<evidence type="ECO:0000256" key="1">
    <source>
        <dbReference type="ARBA" id="ARBA00022723"/>
    </source>
</evidence>
<gene>
    <name evidence="6" type="ORF">SS50377_12655</name>
    <name evidence="7" type="ORF">SS50377_23276</name>
</gene>
<evidence type="ECO:0000313" key="6">
    <source>
        <dbReference type="EMBL" id="EST47144.1"/>
    </source>
</evidence>
<organism evidence="6">
    <name type="scientific">Spironucleus salmonicida</name>
    <dbReference type="NCBI Taxonomy" id="348837"/>
    <lineage>
        <taxon>Eukaryota</taxon>
        <taxon>Metamonada</taxon>
        <taxon>Diplomonadida</taxon>
        <taxon>Hexamitidae</taxon>
        <taxon>Hexamitinae</taxon>
        <taxon>Spironucleus</taxon>
    </lineage>
</organism>
<keyword evidence="3" id="KW-0862">Zinc</keyword>
<dbReference type="GO" id="GO:0008270">
    <property type="term" value="F:zinc ion binding"/>
    <property type="evidence" value="ECO:0007669"/>
    <property type="project" value="UniProtKB-KW"/>
</dbReference>
<protein>
    <submittedName>
        <fullName evidence="7">MYND finger domain-containing protein</fullName>
    </submittedName>
</protein>
<dbReference type="VEuPathDB" id="GiardiaDB:SS50377_23276"/>
<keyword evidence="8" id="KW-1185">Reference proteome</keyword>
<keyword evidence="2 4" id="KW-0863">Zinc-finger</keyword>
<dbReference type="AlphaFoldDB" id="V6M1Q9"/>
<feature type="domain" description="MYND-type" evidence="5">
    <location>
        <begin position="25"/>
        <end position="63"/>
    </location>
</feature>
<keyword evidence="1" id="KW-0479">Metal-binding</keyword>
<dbReference type="InterPro" id="IPR002893">
    <property type="entry name" value="Znf_MYND"/>
</dbReference>
<name>V6M1Q9_9EUKA</name>
<dbReference type="PROSITE" id="PS01360">
    <property type="entry name" value="ZF_MYND_1"/>
    <property type="match status" value="1"/>
</dbReference>
<reference evidence="6 7" key="1">
    <citation type="journal article" date="2014" name="PLoS Genet.">
        <title>The Genome of Spironucleus salmonicida Highlights a Fish Pathogen Adapted to Fluctuating Environments.</title>
        <authorList>
            <person name="Xu F."/>
            <person name="Jerlstrom-Hultqvist J."/>
            <person name="Einarsson E."/>
            <person name="Astvaldsson A."/>
            <person name="Svard S.G."/>
            <person name="Andersson J.O."/>
        </authorList>
    </citation>
    <scope>NUCLEOTIDE SEQUENCE</scope>
    <source>
        <strain evidence="7">ATCC 50377</strain>
    </source>
</reference>
<dbReference type="Proteomes" id="UP000018208">
    <property type="component" value="Unassembled WGS sequence"/>
</dbReference>
<sequence>MDNNHHRMRALEVSQLNPIYPQITCMNCLKFITEKYRCSQCQKVYYCSQQCQELNWKTHLKSCNLLIDIVDQYFMVQVPAPIPVFVLTNSITKFQLPRFSFSCQNAQLQFSNSPDSFCKLEGQLIRVAKYKSTSENDNVYLLPEQYGIYESFKSTYCGICFVCDCKGPTKNGSCCKCNTVQSMDEIIIKEAETLQQNALIHLLFIKNNRPLMKKFNFDNVEQLINEQFLKRAEVLLKKNILHHLCLPVLHINMRILQILSYITTSSFVTFNKSINISIFSLCYSAFKSALHHFGVSDTTFQTLLLCTKLLNAYTLSELESIGPPPLQQNYDPETHEPQMSISDERFYEIQSAAGPLLDTHQQALVFGNELYAMAKTLQDEKIILEVENLIGQIDCRIENLESWLEGDSYENTDDNLVVYGEQFNEKQSNLHKQEVDIFK</sequence>
<evidence type="ECO:0000256" key="2">
    <source>
        <dbReference type="ARBA" id="ARBA00022771"/>
    </source>
</evidence>
<evidence type="ECO:0000256" key="4">
    <source>
        <dbReference type="PROSITE-ProRule" id="PRU00134"/>
    </source>
</evidence>
<proteinExistence type="predicted"/>
<evidence type="ECO:0000313" key="8">
    <source>
        <dbReference type="Proteomes" id="UP000018208"/>
    </source>
</evidence>
<evidence type="ECO:0000259" key="5">
    <source>
        <dbReference type="PROSITE" id="PS50865"/>
    </source>
</evidence>
<dbReference type="EMBL" id="KI546046">
    <property type="protein sequence ID" value="EST47144.1"/>
    <property type="molecule type" value="Genomic_DNA"/>
</dbReference>
<dbReference type="Gene3D" id="6.10.140.2220">
    <property type="match status" value="1"/>
</dbReference>
<reference evidence="7" key="2">
    <citation type="submission" date="2020-12" db="EMBL/GenBank/DDBJ databases">
        <title>New Spironucleus salmonicida genome in near-complete chromosomes.</title>
        <authorList>
            <person name="Xu F."/>
            <person name="Kurt Z."/>
            <person name="Jimenez-Gonzalez A."/>
            <person name="Astvaldsson A."/>
            <person name="Andersson J.O."/>
            <person name="Svard S.G."/>
        </authorList>
    </citation>
    <scope>NUCLEOTIDE SEQUENCE</scope>
    <source>
        <strain evidence="7">ATCC 50377</strain>
    </source>
</reference>
<dbReference type="PROSITE" id="PS50865">
    <property type="entry name" value="ZF_MYND_2"/>
    <property type="match status" value="1"/>
</dbReference>
<accession>V6M1Q9</accession>
<dbReference type="Pfam" id="PF01753">
    <property type="entry name" value="zf-MYND"/>
    <property type="match status" value="1"/>
</dbReference>
<dbReference type="OrthoDB" id="432970at2759"/>
<dbReference type="SUPFAM" id="SSF144232">
    <property type="entry name" value="HIT/MYND zinc finger-like"/>
    <property type="match status" value="1"/>
</dbReference>
<dbReference type="EMBL" id="AUWU02000003">
    <property type="protein sequence ID" value="KAH0575636.1"/>
    <property type="molecule type" value="Genomic_DNA"/>
</dbReference>